<dbReference type="Gene3D" id="1.10.8.10">
    <property type="entry name" value="DNA helicase RuvA subunit, C-terminal domain"/>
    <property type="match status" value="1"/>
</dbReference>
<dbReference type="PANTHER" id="PTHR24068">
    <property type="entry name" value="UBIQUITIN-CONJUGATING ENZYME E2"/>
    <property type="match status" value="1"/>
</dbReference>
<dbReference type="EMBL" id="JAMSHJ010000005">
    <property type="protein sequence ID" value="KAI5404723.1"/>
    <property type="molecule type" value="Genomic_DNA"/>
</dbReference>
<evidence type="ECO:0000256" key="1">
    <source>
        <dbReference type="ARBA" id="ARBA00012486"/>
    </source>
</evidence>
<evidence type="ECO:0000256" key="4">
    <source>
        <dbReference type="ARBA" id="ARBA00022786"/>
    </source>
</evidence>
<organism evidence="8 9">
    <name type="scientific">Pisum sativum</name>
    <name type="common">Garden pea</name>
    <name type="synonym">Lathyrus oleraceus</name>
    <dbReference type="NCBI Taxonomy" id="3888"/>
    <lineage>
        <taxon>Eukaryota</taxon>
        <taxon>Viridiplantae</taxon>
        <taxon>Streptophyta</taxon>
        <taxon>Embryophyta</taxon>
        <taxon>Tracheophyta</taxon>
        <taxon>Spermatophyta</taxon>
        <taxon>Magnoliopsida</taxon>
        <taxon>eudicotyledons</taxon>
        <taxon>Gunneridae</taxon>
        <taxon>Pentapetalae</taxon>
        <taxon>rosids</taxon>
        <taxon>fabids</taxon>
        <taxon>Fabales</taxon>
        <taxon>Fabaceae</taxon>
        <taxon>Papilionoideae</taxon>
        <taxon>50 kb inversion clade</taxon>
        <taxon>NPAAA clade</taxon>
        <taxon>Hologalegina</taxon>
        <taxon>IRL clade</taxon>
        <taxon>Fabeae</taxon>
        <taxon>Lathyrus</taxon>
    </lineage>
</organism>
<dbReference type="InterPro" id="IPR015940">
    <property type="entry name" value="UBA"/>
</dbReference>
<dbReference type="EC" id="2.3.2.23" evidence="1"/>
<dbReference type="SUPFAM" id="SSF54495">
    <property type="entry name" value="UBC-like"/>
    <property type="match status" value="1"/>
</dbReference>
<proteinExistence type="predicted"/>
<comment type="caution">
    <text evidence="8">The sequence shown here is derived from an EMBL/GenBank/DDBJ whole genome shotgun (WGS) entry which is preliminary data.</text>
</comment>
<dbReference type="Pfam" id="PF00179">
    <property type="entry name" value="UQ_con"/>
    <property type="match status" value="1"/>
</dbReference>
<accession>A0A9D5AE20</accession>
<keyword evidence="4" id="KW-0833">Ubl conjugation pathway</keyword>
<dbReference type="CDD" id="cd23800">
    <property type="entry name" value="UBCc_UBE2K"/>
    <property type="match status" value="1"/>
</dbReference>
<dbReference type="GO" id="GO:0061631">
    <property type="term" value="F:ubiquitin conjugating enzyme activity"/>
    <property type="evidence" value="ECO:0007669"/>
    <property type="project" value="UniProtKB-EC"/>
</dbReference>
<keyword evidence="5" id="KW-0067">ATP-binding</keyword>
<name>A0A9D5AE20_PEA</name>
<feature type="domain" description="UBC core" evidence="7">
    <location>
        <begin position="2"/>
        <end position="144"/>
    </location>
</feature>
<protein>
    <recommendedName>
        <fullName evidence="1">E2 ubiquitin-conjugating enzyme</fullName>
        <ecNumber evidence="1">2.3.2.23</ecNumber>
    </recommendedName>
</protein>
<evidence type="ECO:0000256" key="3">
    <source>
        <dbReference type="ARBA" id="ARBA00022741"/>
    </source>
</evidence>
<dbReference type="GO" id="GO:0005524">
    <property type="term" value="F:ATP binding"/>
    <property type="evidence" value="ECO:0007669"/>
    <property type="project" value="UniProtKB-KW"/>
</dbReference>
<dbReference type="InterPro" id="IPR009060">
    <property type="entry name" value="UBA-like_sf"/>
</dbReference>
<sequence length="186" mass="20414">MIDFSRVQKELVECRKDAAGSGIQVSPKSDNLVNLIGTIPGPTGTPYEGGVFQIEITIPDGYPFEPPKMKFTTKVCQSGAICLDILKDQWSPALTLKTALLSVQALLSAPQPDDPQDAVVAQQYLKDYQTFVNTARYWTESFAKTSSRGVEDKVQKFVEMGFPEAQVRSILEAVGGDENLALERLL</sequence>
<dbReference type="Gene3D" id="3.10.110.10">
    <property type="entry name" value="Ubiquitin Conjugating Enzyme"/>
    <property type="match status" value="1"/>
</dbReference>
<dbReference type="PROSITE" id="PS50127">
    <property type="entry name" value="UBC_2"/>
    <property type="match status" value="1"/>
</dbReference>
<keyword evidence="3" id="KW-0547">Nucleotide-binding</keyword>
<dbReference type="SMART" id="SM00212">
    <property type="entry name" value="UBCc"/>
    <property type="match status" value="1"/>
</dbReference>
<evidence type="ECO:0000313" key="9">
    <source>
        <dbReference type="Proteomes" id="UP001058974"/>
    </source>
</evidence>
<evidence type="ECO:0000259" key="7">
    <source>
        <dbReference type="PROSITE" id="PS50127"/>
    </source>
</evidence>
<keyword evidence="9" id="KW-1185">Reference proteome</keyword>
<dbReference type="FunFam" id="3.10.110.10:FF:000037">
    <property type="entry name" value="ubiquitin-conjugating enzyme E2 27"/>
    <property type="match status" value="1"/>
</dbReference>
<keyword evidence="2" id="KW-0808">Transferase</keyword>
<dbReference type="PROSITE" id="PS50030">
    <property type="entry name" value="UBA"/>
    <property type="match status" value="1"/>
</dbReference>
<evidence type="ECO:0000259" key="6">
    <source>
        <dbReference type="PROSITE" id="PS50030"/>
    </source>
</evidence>
<evidence type="ECO:0000256" key="5">
    <source>
        <dbReference type="ARBA" id="ARBA00022840"/>
    </source>
</evidence>
<gene>
    <name evidence="8" type="ORF">KIW84_051758</name>
</gene>
<evidence type="ECO:0000256" key="2">
    <source>
        <dbReference type="ARBA" id="ARBA00022679"/>
    </source>
</evidence>
<dbReference type="SUPFAM" id="SSF46934">
    <property type="entry name" value="UBA-like"/>
    <property type="match status" value="1"/>
</dbReference>
<dbReference type="InterPro" id="IPR016135">
    <property type="entry name" value="UBQ-conjugating_enzyme/RWD"/>
</dbReference>
<dbReference type="Gramene" id="Psat05G0175800-T2">
    <property type="protein sequence ID" value="KAI5404723.1"/>
    <property type="gene ID" value="KIW84_051758"/>
</dbReference>
<feature type="domain" description="UBA" evidence="6">
    <location>
        <begin position="151"/>
        <end position="186"/>
    </location>
</feature>
<dbReference type="InterPro" id="IPR000608">
    <property type="entry name" value="UBC"/>
</dbReference>
<dbReference type="AlphaFoldDB" id="A0A9D5AE20"/>
<reference evidence="8 9" key="1">
    <citation type="journal article" date="2022" name="Nat. Genet.">
        <title>Improved pea reference genome and pan-genome highlight genomic features and evolutionary characteristics.</title>
        <authorList>
            <person name="Yang T."/>
            <person name="Liu R."/>
            <person name="Luo Y."/>
            <person name="Hu S."/>
            <person name="Wang D."/>
            <person name="Wang C."/>
            <person name="Pandey M.K."/>
            <person name="Ge S."/>
            <person name="Xu Q."/>
            <person name="Li N."/>
            <person name="Li G."/>
            <person name="Huang Y."/>
            <person name="Saxena R.K."/>
            <person name="Ji Y."/>
            <person name="Li M."/>
            <person name="Yan X."/>
            <person name="He Y."/>
            <person name="Liu Y."/>
            <person name="Wang X."/>
            <person name="Xiang C."/>
            <person name="Varshney R.K."/>
            <person name="Ding H."/>
            <person name="Gao S."/>
            <person name="Zong X."/>
        </authorList>
    </citation>
    <scope>NUCLEOTIDE SEQUENCE [LARGE SCALE GENOMIC DNA]</scope>
    <source>
        <strain evidence="8 9">cv. Zhongwan 6</strain>
    </source>
</reference>
<dbReference type="Proteomes" id="UP001058974">
    <property type="component" value="Chromosome 5"/>
</dbReference>
<evidence type="ECO:0000313" key="8">
    <source>
        <dbReference type="EMBL" id="KAI5404723.1"/>
    </source>
</evidence>